<evidence type="ECO:0000256" key="1">
    <source>
        <dbReference type="SAM" id="MobiDB-lite"/>
    </source>
</evidence>
<gene>
    <name evidence="2" type="ORF">PG996_000644</name>
</gene>
<comment type="caution">
    <text evidence="2">The sequence shown here is derived from an EMBL/GenBank/DDBJ whole genome shotgun (WGS) entry which is preliminary data.</text>
</comment>
<sequence length="109" mass="12245">MERAAKIRAYLEDELSVIREQIQSQWNLDYGLFLTETGDVNNTYVYDALDRVKRWHVNLEKRAKADEAFVGAPSNQVPKGHSTKSGSDRQLAQHVPESAAVLQITGAQC</sequence>
<protein>
    <submittedName>
        <fullName evidence="2">Uncharacterized protein</fullName>
    </submittedName>
</protein>
<keyword evidence="3" id="KW-1185">Reference proteome</keyword>
<dbReference type="EMBL" id="JAQQWM010000001">
    <property type="protein sequence ID" value="KAK8081863.1"/>
    <property type="molecule type" value="Genomic_DNA"/>
</dbReference>
<dbReference type="Proteomes" id="UP001446871">
    <property type="component" value="Unassembled WGS sequence"/>
</dbReference>
<organism evidence="2 3">
    <name type="scientific">Apiospora saccharicola</name>
    <dbReference type="NCBI Taxonomy" id="335842"/>
    <lineage>
        <taxon>Eukaryota</taxon>
        <taxon>Fungi</taxon>
        <taxon>Dikarya</taxon>
        <taxon>Ascomycota</taxon>
        <taxon>Pezizomycotina</taxon>
        <taxon>Sordariomycetes</taxon>
        <taxon>Xylariomycetidae</taxon>
        <taxon>Amphisphaeriales</taxon>
        <taxon>Apiosporaceae</taxon>
        <taxon>Apiospora</taxon>
    </lineage>
</organism>
<reference evidence="2 3" key="1">
    <citation type="submission" date="2023-01" db="EMBL/GenBank/DDBJ databases">
        <title>Analysis of 21 Apiospora genomes using comparative genomics revels a genus with tremendous synthesis potential of carbohydrate active enzymes and secondary metabolites.</title>
        <authorList>
            <person name="Sorensen T."/>
        </authorList>
    </citation>
    <scope>NUCLEOTIDE SEQUENCE [LARGE SCALE GENOMIC DNA]</scope>
    <source>
        <strain evidence="2 3">CBS 83171</strain>
    </source>
</reference>
<evidence type="ECO:0000313" key="2">
    <source>
        <dbReference type="EMBL" id="KAK8081863.1"/>
    </source>
</evidence>
<name>A0ABR1WEL2_9PEZI</name>
<evidence type="ECO:0000313" key="3">
    <source>
        <dbReference type="Proteomes" id="UP001446871"/>
    </source>
</evidence>
<accession>A0ABR1WEL2</accession>
<feature type="compositionally biased region" description="Polar residues" evidence="1">
    <location>
        <begin position="73"/>
        <end position="90"/>
    </location>
</feature>
<feature type="region of interest" description="Disordered" evidence="1">
    <location>
        <begin position="71"/>
        <end position="95"/>
    </location>
</feature>
<proteinExistence type="predicted"/>